<sequence>MIVIQILPLTLFKDFELAQYISLLLPNFTRYFNIFEMFNTV</sequence>
<dbReference type="Proteomes" id="UP000199426">
    <property type="component" value="Unassembled WGS sequence"/>
</dbReference>
<gene>
    <name evidence="2" type="ORF">NCTC13492_03539</name>
    <name evidence="1" type="ORF">SAMN05421542_0195</name>
</gene>
<dbReference type="EMBL" id="FNEG01000001">
    <property type="protein sequence ID" value="SDI14032.1"/>
    <property type="molecule type" value="Genomic_DNA"/>
</dbReference>
<evidence type="ECO:0000313" key="4">
    <source>
        <dbReference type="Proteomes" id="UP000251670"/>
    </source>
</evidence>
<dbReference type="Proteomes" id="UP000251670">
    <property type="component" value="Unassembled WGS sequence"/>
</dbReference>
<reference evidence="2 4" key="2">
    <citation type="submission" date="2018-06" db="EMBL/GenBank/DDBJ databases">
        <authorList>
            <consortium name="Pathogen Informatics"/>
            <person name="Doyle S."/>
        </authorList>
    </citation>
    <scope>NUCLEOTIDE SEQUENCE [LARGE SCALE GENOMIC DNA]</scope>
    <source>
        <strain evidence="2 4">NCTC13492</strain>
    </source>
</reference>
<proteinExistence type="predicted"/>
<dbReference type="AlphaFoldDB" id="A0A2X2XEJ4"/>
<name>A0A2X2XEJ4_CHRJE</name>
<accession>A0A2X2XEJ4</accession>
<protein>
    <submittedName>
        <fullName evidence="2">Uncharacterized protein</fullName>
    </submittedName>
</protein>
<organism evidence="2 4">
    <name type="scientific">Chryseobacterium jejuense</name>
    <dbReference type="NCBI Taxonomy" id="445960"/>
    <lineage>
        <taxon>Bacteria</taxon>
        <taxon>Pseudomonadati</taxon>
        <taxon>Bacteroidota</taxon>
        <taxon>Flavobacteriia</taxon>
        <taxon>Flavobacteriales</taxon>
        <taxon>Weeksellaceae</taxon>
        <taxon>Chryseobacterium group</taxon>
        <taxon>Chryseobacterium</taxon>
    </lineage>
</organism>
<evidence type="ECO:0000313" key="1">
    <source>
        <dbReference type="EMBL" id="SDI14032.1"/>
    </source>
</evidence>
<keyword evidence="3" id="KW-1185">Reference proteome</keyword>
<evidence type="ECO:0000313" key="2">
    <source>
        <dbReference type="EMBL" id="SQB46465.1"/>
    </source>
</evidence>
<evidence type="ECO:0000313" key="3">
    <source>
        <dbReference type="Proteomes" id="UP000199426"/>
    </source>
</evidence>
<reference evidence="1 3" key="1">
    <citation type="submission" date="2016-10" db="EMBL/GenBank/DDBJ databases">
        <authorList>
            <person name="Varghese N."/>
            <person name="Submissions S."/>
        </authorList>
    </citation>
    <scope>NUCLEOTIDE SEQUENCE [LARGE SCALE GENOMIC DNA]</scope>
    <source>
        <strain evidence="1 3">DSM 19299</strain>
    </source>
</reference>
<dbReference type="EMBL" id="UAWB01000013">
    <property type="protein sequence ID" value="SQB46465.1"/>
    <property type="molecule type" value="Genomic_DNA"/>
</dbReference>